<proteinExistence type="predicted"/>
<name>A0ABR2FYD8_9ROSI</name>
<dbReference type="Proteomes" id="UP001472677">
    <property type="component" value="Unassembled WGS sequence"/>
</dbReference>
<dbReference type="EMBL" id="JBBPBM010000004">
    <property type="protein sequence ID" value="KAK8589232.1"/>
    <property type="molecule type" value="Genomic_DNA"/>
</dbReference>
<evidence type="ECO:0000313" key="3">
    <source>
        <dbReference type="Proteomes" id="UP001472677"/>
    </source>
</evidence>
<feature type="region of interest" description="Disordered" evidence="1">
    <location>
        <begin position="1"/>
        <end position="21"/>
    </location>
</feature>
<sequence>MAAPAPAPAPPRMGEQINGRNGVSVPPKSQLSYVVTITLPQPSIRFEVPRVFVKAVHGIRSHSQSENGGNNMKKYWELSKRSIGKKVGSMFSKVFGSPKVEDVSLRGNVKVDKGGNDFTTMGTQGIVLKENTGKFNCLGSFRLKTRSSSSNHGNGRMLKSALWMKRMGRKTEKEELCNRRILMGKKCRPLV</sequence>
<accession>A0ABR2FYD8</accession>
<evidence type="ECO:0000313" key="2">
    <source>
        <dbReference type="EMBL" id="KAK8589232.1"/>
    </source>
</evidence>
<comment type="caution">
    <text evidence="2">The sequence shown here is derived from an EMBL/GenBank/DDBJ whole genome shotgun (WGS) entry which is preliminary data.</text>
</comment>
<gene>
    <name evidence="2" type="ORF">V6N12_023635</name>
</gene>
<organism evidence="2 3">
    <name type="scientific">Hibiscus sabdariffa</name>
    <name type="common">roselle</name>
    <dbReference type="NCBI Taxonomy" id="183260"/>
    <lineage>
        <taxon>Eukaryota</taxon>
        <taxon>Viridiplantae</taxon>
        <taxon>Streptophyta</taxon>
        <taxon>Embryophyta</taxon>
        <taxon>Tracheophyta</taxon>
        <taxon>Spermatophyta</taxon>
        <taxon>Magnoliopsida</taxon>
        <taxon>eudicotyledons</taxon>
        <taxon>Gunneridae</taxon>
        <taxon>Pentapetalae</taxon>
        <taxon>rosids</taxon>
        <taxon>malvids</taxon>
        <taxon>Malvales</taxon>
        <taxon>Malvaceae</taxon>
        <taxon>Malvoideae</taxon>
        <taxon>Hibiscus</taxon>
    </lineage>
</organism>
<evidence type="ECO:0000256" key="1">
    <source>
        <dbReference type="SAM" id="MobiDB-lite"/>
    </source>
</evidence>
<keyword evidence="3" id="KW-1185">Reference proteome</keyword>
<reference evidence="2 3" key="1">
    <citation type="journal article" date="2024" name="G3 (Bethesda)">
        <title>Genome assembly of Hibiscus sabdariffa L. provides insights into metabolisms of medicinal natural products.</title>
        <authorList>
            <person name="Kim T."/>
        </authorList>
    </citation>
    <scope>NUCLEOTIDE SEQUENCE [LARGE SCALE GENOMIC DNA]</scope>
    <source>
        <strain evidence="2">TK-2024</strain>
        <tissue evidence="2">Old leaves</tissue>
    </source>
</reference>
<feature type="compositionally biased region" description="Pro residues" evidence="1">
    <location>
        <begin position="1"/>
        <end position="11"/>
    </location>
</feature>
<protein>
    <submittedName>
        <fullName evidence="2">Uncharacterized protein</fullName>
    </submittedName>
</protein>